<feature type="transmembrane region" description="Helical" evidence="1">
    <location>
        <begin position="49"/>
        <end position="70"/>
    </location>
</feature>
<dbReference type="EMBL" id="BJNB01000010">
    <property type="protein sequence ID" value="GEB97406.1"/>
    <property type="molecule type" value="Genomic_DNA"/>
</dbReference>
<dbReference type="STRING" id="28028.CFLV_00910"/>
<dbReference type="AlphaFoldDB" id="A0A1L7CJB0"/>
<keyword evidence="1" id="KW-0812">Transmembrane</keyword>
<dbReference type="GeneID" id="82879283"/>
<keyword evidence="1" id="KW-0472">Membrane</keyword>
<dbReference type="Proteomes" id="UP000315353">
    <property type="component" value="Unassembled WGS sequence"/>
</dbReference>
<accession>A0A1L7CJB0</accession>
<evidence type="ECO:0000313" key="3">
    <source>
        <dbReference type="EMBL" id="GEB97406.1"/>
    </source>
</evidence>
<evidence type="ECO:0000313" key="4">
    <source>
        <dbReference type="Proteomes" id="UP000185479"/>
    </source>
</evidence>
<dbReference type="Proteomes" id="UP000185479">
    <property type="component" value="Chromosome"/>
</dbReference>
<keyword evidence="1" id="KW-1133">Transmembrane helix</keyword>
<feature type="transmembrane region" description="Helical" evidence="1">
    <location>
        <begin position="90"/>
        <end position="113"/>
    </location>
</feature>
<reference evidence="3 5" key="2">
    <citation type="submission" date="2019-06" db="EMBL/GenBank/DDBJ databases">
        <title>Whole genome shotgun sequence of Corynebacterium flavescens NBRC 14136.</title>
        <authorList>
            <person name="Hosoyama A."/>
            <person name="Uohara A."/>
            <person name="Ohji S."/>
            <person name="Ichikawa N."/>
        </authorList>
    </citation>
    <scope>NUCLEOTIDE SEQUENCE [LARGE SCALE GENOMIC DNA]</scope>
    <source>
        <strain evidence="3 5">NBRC 14136</strain>
    </source>
</reference>
<dbReference type="EMBL" id="CP009246">
    <property type="protein sequence ID" value="APT85905.1"/>
    <property type="molecule type" value="Genomic_DNA"/>
</dbReference>
<organism evidence="2 4">
    <name type="scientific">Corynebacterium flavescens</name>
    <dbReference type="NCBI Taxonomy" id="28028"/>
    <lineage>
        <taxon>Bacteria</taxon>
        <taxon>Bacillati</taxon>
        <taxon>Actinomycetota</taxon>
        <taxon>Actinomycetes</taxon>
        <taxon>Mycobacteriales</taxon>
        <taxon>Corynebacteriaceae</taxon>
        <taxon>Corynebacterium</taxon>
    </lineage>
</organism>
<keyword evidence="4" id="KW-1185">Reference proteome</keyword>
<protein>
    <submittedName>
        <fullName evidence="2">Membrane protein</fullName>
    </submittedName>
</protein>
<evidence type="ECO:0000256" key="1">
    <source>
        <dbReference type="SAM" id="Phobius"/>
    </source>
</evidence>
<dbReference type="RefSeq" id="WP_075728902.1">
    <property type="nucleotide sequence ID" value="NZ_BJNB01000010.1"/>
</dbReference>
<dbReference type="OrthoDB" id="4427349at2"/>
<name>A0A1L7CJB0_CORFL</name>
<sequence length="157" mass="16653">MTTGAEKATNNRQDNYALDDTLTGRITQAAAAGIVTSYPDWIKSRRGRIAAYVLSFFGFGALVAYTNAQAEEEDSAEPGTFEPVTGAEAPGAWAVSAAVVLAGVLSTWLGTAASRRVVRGLRKRGFAKPWTVLGIVAAAVVYSTSELEARRIEKLAQ</sequence>
<evidence type="ECO:0000313" key="5">
    <source>
        <dbReference type="Proteomes" id="UP000315353"/>
    </source>
</evidence>
<proteinExistence type="predicted"/>
<gene>
    <name evidence="3" type="ORF">CFL01nite_09010</name>
    <name evidence="2" type="ORF">CFLV_00910</name>
</gene>
<evidence type="ECO:0000313" key="2">
    <source>
        <dbReference type="EMBL" id="APT85905.1"/>
    </source>
</evidence>
<reference evidence="2 4" key="1">
    <citation type="submission" date="2014-08" db="EMBL/GenBank/DDBJ databases">
        <title>Complete genome sequence of Corynebacterium flavescens OJ8(T)(=DSM 20296(T)), isolated from cheese.</title>
        <authorList>
            <person name="Ruckert C."/>
            <person name="Albersmeier A."/>
            <person name="Winkler A."/>
            <person name="Kalinowski J."/>
        </authorList>
    </citation>
    <scope>NUCLEOTIDE SEQUENCE [LARGE SCALE GENOMIC DNA]</scope>
    <source>
        <strain evidence="2 4">OJ8</strain>
    </source>
</reference>
<dbReference type="KEGG" id="cfc:CFLV_00910"/>